<feature type="domain" description="TM2" evidence="6">
    <location>
        <begin position="70"/>
        <end position="114"/>
    </location>
</feature>
<evidence type="ECO:0000259" key="6">
    <source>
        <dbReference type="Pfam" id="PF05154"/>
    </source>
</evidence>
<dbReference type="OrthoDB" id="9816361at2"/>
<evidence type="ECO:0000256" key="1">
    <source>
        <dbReference type="ARBA" id="ARBA00004141"/>
    </source>
</evidence>
<protein>
    <recommendedName>
        <fullName evidence="6">TM2 domain-containing protein</fullName>
    </recommendedName>
</protein>
<accession>A0A2N5Y625</accession>
<gene>
    <name evidence="7" type="ORF">CWI75_00260</name>
</gene>
<proteinExistence type="predicted"/>
<feature type="transmembrane region" description="Helical" evidence="5">
    <location>
        <begin position="107"/>
        <end position="130"/>
    </location>
</feature>
<dbReference type="Pfam" id="PF05154">
    <property type="entry name" value="TM2"/>
    <property type="match status" value="1"/>
</dbReference>
<evidence type="ECO:0000313" key="8">
    <source>
        <dbReference type="Proteomes" id="UP000234845"/>
    </source>
</evidence>
<keyword evidence="3 5" id="KW-1133">Transmembrane helix</keyword>
<dbReference type="InterPro" id="IPR007829">
    <property type="entry name" value="TM2"/>
</dbReference>
<evidence type="ECO:0000256" key="5">
    <source>
        <dbReference type="SAM" id="Phobius"/>
    </source>
</evidence>
<name>A0A2N5Y625_9GAMM</name>
<evidence type="ECO:0000256" key="2">
    <source>
        <dbReference type="ARBA" id="ARBA00022692"/>
    </source>
</evidence>
<organism evidence="7 8">
    <name type="scientific">Kineobactrum sediminis</name>
    <dbReference type="NCBI Taxonomy" id="1905677"/>
    <lineage>
        <taxon>Bacteria</taxon>
        <taxon>Pseudomonadati</taxon>
        <taxon>Pseudomonadota</taxon>
        <taxon>Gammaproteobacteria</taxon>
        <taxon>Cellvibrionales</taxon>
        <taxon>Halieaceae</taxon>
        <taxon>Kineobactrum</taxon>
    </lineage>
</organism>
<dbReference type="Proteomes" id="UP000234845">
    <property type="component" value="Unassembled WGS sequence"/>
</dbReference>
<comment type="caution">
    <text evidence="7">The sequence shown here is derived from an EMBL/GenBank/DDBJ whole genome shotgun (WGS) entry which is preliminary data.</text>
</comment>
<keyword evidence="4 5" id="KW-0472">Membrane</keyword>
<dbReference type="AlphaFoldDB" id="A0A2N5Y625"/>
<evidence type="ECO:0000256" key="4">
    <source>
        <dbReference type="ARBA" id="ARBA00023136"/>
    </source>
</evidence>
<comment type="subcellular location">
    <subcellularLocation>
        <location evidence="1">Membrane</location>
        <topology evidence="1">Multi-pass membrane protein</topology>
    </subcellularLocation>
</comment>
<dbReference type="GO" id="GO:0016020">
    <property type="term" value="C:membrane"/>
    <property type="evidence" value="ECO:0007669"/>
    <property type="project" value="UniProtKB-SubCell"/>
</dbReference>
<evidence type="ECO:0000256" key="3">
    <source>
        <dbReference type="ARBA" id="ARBA00022989"/>
    </source>
</evidence>
<reference evidence="8" key="1">
    <citation type="submission" date="2017-11" db="EMBL/GenBank/DDBJ databases">
        <title>The draft genome sequence of Chromatocurvus sp. F02.</title>
        <authorList>
            <person name="Du Z.-J."/>
            <person name="Chang Y.-Q."/>
        </authorList>
    </citation>
    <scope>NUCLEOTIDE SEQUENCE [LARGE SCALE GENOMIC DNA]</scope>
    <source>
        <strain evidence="8">F02</strain>
    </source>
</reference>
<keyword evidence="8" id="KW-1185">Reference proteome</keyword>
<sequence>MKGQVLDYSVQANNGLISGADGNRYTFTGAEWRDDVAPLRGMSVDFEVEGERALAIYRAVGAGGSIIPGSKNKIAAGLLAIFLGGLGIHKFYLGYTGPGLVYLLTNTIGWVITIFLLGVPNMILGVIALIEGIIYLTKTDEDFEQTYVVGRKPWF</sequence>
<evidence type="ECO:0000313" key="7">
    <source>
        <dbReference type="EMBL" id="PLW83836.1"/>
    </source>
</evidence>
<keyword evidence="2 5" id="KW-0812">Transmembrane</keyword>
<dbReference type="RefSeq" id="WP_101519472.1">
    <property type="nucleotide sequence ID" value="NZ_PKLZ01000001.1"/>
</dbReference>
<feature type="transmembrane region" description="Helical" evidence="5">
    <location>
        <begin position="74"/>
        <end position="95"/>
    </location>
</feature>
<dbReference type="EMBL" id="PKLZ01000001">
    <property type="protein sequence ID" value="PLW83836.1"/>
    <property type="molecule type" value="Genomic_DNA"/>
</dbReference>